<accession>A0A0G4LRT2</accession>
<dbReference type="GO" id="GO:0020037">
    <property type="term" value="F:heme binding"/>
    <property type="evidence" value="ECO:0007669"/>
    <property type="project" value="InterPro"/>
</dbReference>
<dbReference type="GO" id="GO:0016705">
    <property type="term" value="F:oxidoreductase activity, acting on paired donors, with incorporation or reduction of molecular oxygen"/>
    <property type="evidence" value="ECO:0007669"/>
    <property type="project" value="InterPro"/>
</dbReference>
<dbReference type="InterPro" id="IPR050121">
    <property type="entry name" value="Cytochrome_P450_monoxygenase"/>
</dbReference>
<dbReference type="GO" id="GO:0004497">
    <property type="term" value="F:monooxygenase activity"/>
    <property type="evidence" value="ECO:0007669"/>
    <property type="project" value="InterPro"/>
</dbReference>
<evidence type="ECO:0000313" key="5">
    <source>
        <dbReference type="Proteomes" id="UP000045706"/>
    </source>
</evidence>
<reference evidence="5" key="1">
    <citation type="submission" date="2015-05" db="EMBL/GenBank/DDBJ databases">
        <authorList>
            <person name="Fogelqvist Johan"/>
        </authorList>
    </citation>
    <scope>NUCLEOTIDE SEQUENCE [LARGE SCALE GENOMIC DNA]</scope>
</reference>
<protein>
    <recommendedName>
        <fullName evidence="6">Cytochrome P450</fullName>
    </recommendedName>
</protein>
<evidence type="ECO:0000256" key="3">
    <source>
        <dbReference type="ARBA" id="ARBA00023004"/>
    </source>
</evidence>
<dbReference type="PANTHER" id="PTHR24305">
    <property type="entry name" value="CYTOCHROME P450"/>
    <property type="match status" value="1"/>
</dbReference>
<dbReference type="SUPFAM" id="SSF48264">
    <property type="entry name" value="Cytochrome P450"/>
    <property type="match status" value="1"/>
</dbReference>
<dbReference type="PANTHER" id="PTHR24305:SF147">
    <property type="entry name" value="P450, PUTATIVE (EUROFUNG)-RELATED"/>
    <property type="match status" value="1"/>
</dbReference>
<dbReference type="GO" id="GO:0005506">
    <property type="term" value="F:iron ion binding"/>
    <property type="evidence" value="ECO:0007669"/>
    <property type="project" value="InterPro"/>
</dbReference>
<dbReference type="InterPro" id="IPR036396">
    <property type="entry name" value="Cyt_P450_sf"/>
</dbReference>
<evidence type="ECO:0008006" key="6">
    <source>
        <dbReference type="Google" id="ProtNLM"/>
    </source>
</evidence>
<dbReference type="Gene3D" id="1.10.630.10">
    <property type="entry name" value="Cytochrome P450"/>
    <property type="match status" value="1"/>
</dbReference>
<name>A0A0G4LRT2_VERLO</name>
<keyword evidence="2" id="KW-0479">Metal-binding</keyword>
<keyword evidence="3" id="KW-0408">Iron</keyword>
<dbReference type="EMBL" id="CVQI01016025">
    <property type="protein sequence ID" value="CRK24325.1"/>
    <property type="molecule type" value="Genomic_DNA"/>
</dbReference>
<proteinExistence type="predicted"/>
<dbReference type="Proteomes" id="UP000045706">
    <property type="component" value="Unassembled WGS sequence"/>
</dbReference>
<gene>
    <name evidence="4" type="ORF">BN1723_018135</name>
</gene>
<keyword evidence="1" id="KW-0349">Heme</keyword>
<sequence length="174" mass="19443">MSLPEPSVSFFTAKTALVLAGVWLVYKLLELAYNVSPLHPLSHVPGPKLAAATYLPEFYHDVVLFGRYTNQIRRMHEQYGPIVRINPNEVHCNDANFADEIYAVAGHKRDKPVHQINGSALGQAGFGTVDHDVHRLRRIPLAKFFSRSMIARLEGDIQGQVQKLCDKLLAQSGK</sequence>
<dbReference type="AlphaFoldDB" id="A0A0G4LRT2"/>
<evidence type="ECO:0000256" key="1">
    <source>
        <dbReference type="ARBA" id="ARBA00022617"/>
    </source>
</evidence>
<evidence type="ECO:0000256" key="2">
    <source>
        <dbReference type="ARBA" id="ARBA00022723"/>
    </source>
</evidence>
<evidence type="ECO:0000313" key="4">
    <source>
        <dbReference type="EMBL" id="CRK24325.1"/>
    </source>
</evidence>
<organism evidence="4 5">
    <name type="scientific">Verticillium longisporum</name>
    <name type="common">Verticillium dahliae var. longisporum</name>
    <dbReference type="NCBI Taxonomy" id="100787"/>
    <lineage>
        <taxon>Eukaryota</taxon>
        <taxon>Fungi</taxon>
        <taxon>Dikarya</taxon>
        <taxon>Ascomycota</taxon>
        <taxon>Pezizomycotina</taxon>
        <taxon>Sordariomycetes</taxon>
        <taxon>Hypocreomycetidae</taxon>
        <taxon>Glomerellales</taxon>
        <taxon>Plectosphaerellaceae</taxon>
        <taxon>Verticillium</taxon>
    </lineage>
</organism>
<feature type="non-terminal residue" evidence="4">
    <location>
        <position position="174"/>
    </location>
</feature>